<comment type="caution">
    <text evidence="1">The sequence shown here is derived from an EMBL/GenBank/DDBJ whole genome shotgun (WGS) entry which is preliminary data.</text>
</comment>
<evidence type="ECO:0000313" key="1">
    <source>
        <dbReference type="EMBL" id="KAF5099983.1"/>
    </source>
</evidence>
<reference evidence="1 2" key="1">
    <citation type="journal article" date="2020" name="Front. Microbiol.">
        <title>Phenotypic and Genetic Characterization of the Cheese Ripening Yeast Geotrichum candidum.</title>
        <authorList>
            <person name="Perkins V."/>
            <person name="Vignola S."/>
            <person name="Lessard M.H."/>
            <person name="Plante P.L."/>
            <person name="Corbeil J."/>
            <person name="Dugat-Bony E."/>
            <person name="Frenette M."/>
            <person name="Labrie S."/>
        </authorList>
    </citation>
    <scope>NUCLEOTIDE SEQUENCE [LARGE SCALE GENOMIC DNA]</scope>
    <source>
        <strain evidence="1 2">LMA-1147</strain>
    </source>
</reference>
<evidence type="ECO:0000313" key="2">
    <source>
        <dbReference type="Proteomes" id="UP000744676"/>
    </source>
</evidence>
<proteinExistence type="predicted"/>
<sequence length="911" mass="104065">MRQQQQKQRETVVDPEAQLRAVENTFEATSTPLEKIRHPTKKHLKAVETFAVLPDFKQLDLTYLAVKMLGSAALSQEKKKISDDSLAVSIFRPTSLEDDEWMSFFVPTKEDSARNLKRKLDDPADTLEDNEDKVYRFTHHKDYEMELIQHPNQFGEIAINFDKKNSTAMFVPVAGRTKLKHRRIVESQRALVNEHNVAAIDLSLREVTAEESISRDNARSEFDPISYTAVETREDSDEEEALIVFVPQYKVLVIDHYVSKLIENVVDKSDILNKNVSSIEILDNRRSSQNYLDAIYIVEPTSYNIECISADYTVVPPRYAGAHLFFTSGFTTSLNKKVQNSAIARHIRRLEPIYIDFTPLESHTFSLNNPNALEIFYNDACTDVLQRAIKKIAQQLVSVCATLGEYPIIRFYEADKTERISKKLTYMLAKEFQNELDSYARNHPDFPDTSEGRPRGVFLILDRAIDWIAPLLHEFTYQAIAYDLLPIKDWNKYTYTETVMGKEQKTEGTVSEKDPEWVSLRHTHMEKATGVLQEKLAKLKKDNPHLADLNKDVRVTDLKDMMLNVPGFIEMRDRYTLHVAIATDCMDVVTKRNLIDLAILEQICATGVNEDKSKPKGVADEFVAMLADERLNNTDKVRLVLIYALFRNGLIEEDFQKLSYHCGLTSDDLVTIKNYVKLGAPVLKESAGQRLTKKELPTRFDSHATGQCFAMSRYVPGVYGVLEKLIHGELPPSLFPYIKDQPLENEDSPENNSVSLRNPRQRAVWARSGSTQIVKQRIFVFMAGGMTPSETRSCYELAQLHSKEFIIGGTDFVTGTSLLRNLHRLTAPRQQLGLNEDVQLPTRAPNFLFESDREIEARKKAQQQQLQQQQSQQTTPQTNAIPGKAQPTPSSVPLQDIKKEKKKNKFGRFFK</sequence>
<dbReference type="EMBL" id="QVQA01000027">
    <property type="protein sequence ID" value="KAF5099983.1"/>
    <property type="molecule type" value="Genomic_DNA"/>
</dbReference>
<gene>
    <name evidence="1" type="ORF">D0Z00_001463</name>
</gene>
<protein>
    <submittedName>
        <fullName evidence="1">Uncharacterized protein</fullName>
    </submittedName>
</protein>
<keyword evidence="2" id="KW-1185">Reference proteome</keyword>
<name>A0ACB6V6W9_9ASCO</name>
<dbReference type="Proteomes" id="UP000744676">
    <property type="component" value="Unassembled WGS sequence"/>
</dbReference>
<organism evidence="1 2">
    <name type="scientific">Geotrichum galactomycetum</name>
    <dbReference type="NCBI Taxonomy" id="27317"/>
    <lineage>
        <taxon>Eukaryota</taxon>
        <taxon>Fungi</taxon>
        <taxon>Dikarya</taxon>
        <taxon>Ascomycota</taxon>
        <taxon>Saccharomycotina</taxon>
        <taxon>Dipodascomycetes</taxon>
        <taxon>Dipodascales</taxon>
        <taxon>Dipodascaceae</taxon>
        <taxon>Geotrichum</taxon>
    </lineage>
</organism>
<accession>A0ACB6V6W9</accession>